<feature type="signal peptide" evidence="9">
    <location>
        <begin position="1"/>
        <end position="19"/>
    </location>
</feature>
<dbReference type="InterPro" id="IPR046936">
    <property type="entry name" value="BIM1-like"/>
</dbReference>
<dbReference type="CDD" id="cd21176">
    <property type="entry name" value="LPMO_auxiliary-like"/>
    <property type="match status" value="1"/>
</dbReference>
<keyword evidence="4 9" id="KW-0732">Signal</keyword>
<comment type="subcellular location">
    <subcellularLocation>
        <location evidence="1">Cell membrane</location>
        <topology evidence="1">Lipid-anchor</topology>
        <topology evidence="1">GPI-anchor</topology>
    </subcellularLocation>
</comment>
<evidence type="ECO:0000256" key="7">
    <source>
        <dbReference type="ARBA" id="ARBA00023288"/>
    </source>
</evidence>
<dbReference type="EMBL" id="JBBWUH010000005">
    <property type="protein sequence ID" value="KAK8166438.1"/>
    <property type="molecule type" value="Genomic_DNA"/>
</dbReference>
<organism evidence="11 12">
    <name type="scientific">Phyllosticta citrichinensis</name>
    <dbReference type="NCBI Taxonomy" id="1130410"/>
    <lineage>
        <taxon>Eukaryota</taxon>
        <taxon>Fungi</taxon>
        <taxon>Dikarya</taxon>
        <taxon>Ascomycota</taxon>
        <taxon>Pezizomycotina</taxon>
        <taxon>Dothideomycetes</taxon>
        <taxon>Dothideomycetes incertae sedis</taxon>
        <taxon>Botryosphaeriales</taxon>
        <taxon>Phyllostictaceae</taxon>
        <taxon>Phyllosticta</taxon>
    </lineage>
</organism>
<evidence type="ECO:0000256" key="1">
    <source>
        <dbReference type="ARBA" id="ARBA00004609"/>
    </source>
</evidence>
<dbReference type="InterPro" id="IPR046530">
    <property type="entry name" value="BIM1-like_dom"/>
</dbReference>
<sequence length="228" mass="23390">MRLTSPPLILLLGPSLASAHFLLNWPTARGFNDDKAAEYPCGGFETPSTNRTMIPANAPFPIQLDMHHTEANVQVLIGLGNDVGPAFNYVLRPLLRERGPNDFCLGGVVVPGMLGGMNISEGTNATIQVVTNGDPDGGLYQCADVTFTAAPLPESDYKAHCSNSTGVSAEFTNTNANANQSESGTTATSTGTAPNATASGTSAAVAAFEPLSAWGLLVGLGAAVVAGL</sequence>
<keyword evidence="12" id="KW-1185">Reference proteome</keyword>
<feature type="domain" description="Copper acquisition factor BIM1-like" evidence="10">
    <location>
        <begin position="18"/>
        <end position="166"/>
    </location>
</feature>
<proteinExistence type="predicted"/>
<evidence type="ECO:0000259" key="10">
    <source>
        <dbReference type="Pfam" id="PF20238"/>
    </source>
</evidence>
<dbReference type="Pfam" id="PF20238">
    <property type="entry name" value="BIM1-like_dom"/>
    <property type="match status" value="1"/>
</dbReference>
<gene>
    <name evidence="11" type="ORF">IWX90DRAFT_385474</name>
</gene>
<keyword evidence="3" id="KW-0336">GPI-anchor</keyword>
<name>A0ABR1XT47_9PEZI</name>
<keyword evidence="5" id="KW-0472">Membrane</keyword>
<evidence type="ECO:0000256" key="3">
    <source>
        <dbReference type="ARBA" id="ARBA00022622"/>
    </source>
</evidence>
<feature type="region of interest" description="Disordered" evidence="8">
    <location>
        <begin position="176"/>
        <end position="195"/>
    </location>
</feature>
<evidence type="ECO:0000313" key="12">
    <source>
        <dbReference type="Proteomes" id="UP001456524"/>
    </source>
</evidence>
<dbReference type="Proteomes" id="UP001456524">
    <property type="component" value="Unassembled WGS sequence"/>
</dbReference>
<evidence type="ECO:0000256" key="6">
    <source>
        <dbReference type="ARBA" id="ARBA00023180"/>
    </source>
</evidence>
<protein>
    <submittedName>
        <fullName evidence="11">GPI anchored protein</fullName>
    </submittedName>
</protein>
<evidence type="ECO:0000256" key="2">
    <source>
        <dbReference type="ARBA" id="ARBA00022475"/>
    </source>
</evidence>
<feature type="compositionally biased region" description="Low complexity" evidence="8">
    <location>
        <begin position="183"/>
        <end position="195"/>
    </location>
</feature>
<accession>A0ABR1XT47</accession>
<evidence type="ECO:0000256" key="9">
    <source>
        <dbReference type="SAM" id="SignalP"/>
    </source>
</evidence>
<keyword evidence="2" id="KW-1003">Cell membrane</keyword>
<dbReference type="PANTHER" id="PTHR34992">
    <property type="entry name" value="HYPHAL ANASTAMOSIS-7 PROTEIN"/>
    <property type="match status" value="1"/>
</dbReference>
<evidence type="ECO:0000256" key="5">
    <source>
        <dbReference type="ARBA" id="ARBA00023136"/>
    </source>
</evidence>
<keyword evidence="6" id="KW-0325">Glycoprotein</keyword>
<evidence type="ECO:0000313" key="11">
    <source>
        <dbReference type="EMBL" id="KAK8166438.1"/>
    </source>
</evidence>
<evidence type="ECO:0000256" key="8">
    <source>
        <dbReference type="SAM" id="MobiDB-lite"/>
    </source>
</evidence>
<feature type="chain" id="PRO_5046264844" evidence="9">
    <location>
        <begin position="20"/>
        <end position="228"/>
    </location>
</feature>
<keyword evidence="7" id="KW-0449">Lipoprotein</keyword>
<evidence type="ECO:0000256" key="4">
    <source>
        <dbReference type="ARBA" id="ARBA00022729"/>
    </source>
</evidence>
<dbReference type="PANTHER" id="PTHR34992:SF1">
    <property type="entry name" value="COPPER ACQUISITION FACTOR BIM1-LIKE DOMAIN-CONTAINING PROTEIN"/>
    <property type="match status" value="1"/>
</dbReference>
<reference evidence="11 12" key="1">
    <citation type="journal article" date="2022" name="G3 (Bethesda)">
        <title>Enemy or ally: a genomic approach to elucidate the lifestyle of Phyllosticta citrichinaensis.</title>
        <authorList>
            <person name="Buijs V.A."/>
            <person name="Groenewald J.Z."/>
            <person name="Haridas S."/>
            <person name="LaButti K.M."/>
            <person name="Lipzen A."/>
            <person name="Martin F.M."/>
            <person name="Barry K."/>
            <person name="Grigoriev I.V."/>
            <person name="Crous P.W."/>
            <person name="Seidl M.F."/>
        </authorList>
    </citation>
    <scope>NUCLEOTIDE SEQUENCE [LARGE SCALE GENOMIC DNA]</scope>
    <source>
        <strain evidence="11 12">CBS 129764</strain>
    </source>
</reference>
<comment type="caution">
    <text evidence="11">The sequence shown here is derived from an EMBL/GenBank/DDBJ whole genome shotgun (WGS) entry which is preliminary data.</text>
</comment>